<dbReference type="Pfam" id="PF02517">
    <property type="entry name" value="Rce1-like"/>
    <property type="match status" value="1"/>
</dbReference>
<evidence type="ECO:0000313" key="3">
    <source>
        <dbReference type="EMBL" id="MUG47955.1"/>
    </source>
</evidence>
<accession>A0A7X3CR98</accession>
<feature type="transmembrane region" description="Helical" evidence="1">
    <location>
        <begin position="51"/>
        <end position="72"/>
    </location>
</feature>
<feature type="transmembrane region" description="Helical" evidence="1">
    <location>
        <begin position="261"/>
        <end position="282"/>
    </location>
</feature>
<keyword evidence="3" id="KW-0645">Protease</keyword>
<dbReference type="AlphaFoldDB" id="A0A7X3CR98"/>
<dbReference type="Proteomes" id="UP000447876">
    <property type="component" value="Unassembled WGS sequence"/>
</dbReference>
<feature type="transmembrane region" description="Helical" evidence="1">
    <location>
        <begin position="196"/>
        <end position="216"/>
    </location>
</feature>
<dbReference type="GO" id="GO:0008237">
    <property type="term" value="F:metallopeptidase activity"/>
    <property type="evidence" value="ECO:0007669"/>
    <property type="project" value="UniProtKB-KW"/>
</dbReference>
<keyword evidence="1" id="KW-0472">Membrane</keyword>
<evidence type="ECO:0000313" key="4">
    <source>
        <dbReference type="Proteomes" id="UP000447876"/>
    </source>
</evidence>
<feature type="transmembrane region" description="Helical" evidence="1">
    <location>
        <begin position="166"/>
        <end position="190"/>
    </location>
</feature>
<feature type="transmembrane region" description="Helical" evidence="1">
    <location>
        <begin position="223"/>
        <end position="241"/>
    </location>
</feature>
<feature type="domain" description="CAAX prenyl protease 2/Lysostaphin resistance protein A-like" evidence="2">
    <location>
        <begin position="132"/>
        <end position="232"/>
    </location>
</feature>
<comment type="caution">
    <text evidence="3">The sequence shown here is derived from an EMBL/GenBank/DDBJ whole genome shotgun (WGS) entry which is preliminary data.</text>
</comment>
<reference evidence="3 4" key="1">
    <citation type="submission" date="2019-11" db="EMBL/GenBank/DDBJ databases">
        <title>Draft genome sequences of five Paenibacillus species of dairy origin.</title>
        <authorList>
            <person name="Olajide A.M."/>
            <person name="Chen S."/>
            <person name="Lapointe G."/>
        </authorList>
    </citation>
    <scope>NUCLEOTIDE SEQUENCE [LARGE SCALE GENOMIC DNA]</scope>
    <source>
        <strain evidence="3 4">12CR55</strain>
    </source>
</reference>
<feature type="transmembrane region" description="Helical" evidence="1">
    <location>
        <begin position="124"/>
        <end position="145"/>
    </location>
</feature>
<gene>
    <name evidence="3" type="ORF">GNP95_23720</name>
</gene>
<dbReference type="EMBL" id="WNZW01000017">
    <property type="protein sequence ID" value="MUG47955.1"/>
    <property type="molecule type" value="Genomic_DNA"/>
</dbReference>
<keyword evidence="3" id="KW-0482">Metalloprotease</keyword>
<keyword evidence="3" id="KW-0378">Hydrolase</keyword>
<proteinExistence type="predicted"/>
<keyword evidence="1" id="KW-0812">Transmembrane</keyword>
<evidence type="ECO:0000259" key="2">
    <source>
        <dbReference type="Pfam" id="PF02517"/>
    </source>
</evidence>
<protein>
    <submittedName>
        <fullName evidence="3">CPBP family intramembrane metalloprotease</fullName>
    </submittedName>
</protein>
<organism evidence="3 4">
    <name type="scientific">Paenibacillus woosongensis</name>
    <dbReference type="NCBI Taxonomy" id="307580"/>
    <lineage>
        <taxon>Bacteria</taxon>
        <taxon>Bacillati</taxon>
        <taxon>Bacillota</taxon>
        <taxon>Bacilli</taxon>
        <taxon>Bacillales</taxon>
        <taxon>Paenibacillaceae</taxon>
        <taxon>Paenibacillus</taxon>
    </lineage>
</organism>
<dbReference type="OrthoDB" id="6059004at2"/>
<dbReference type="GO" id="GO:0080120">
    <property type="term" value="P:CAAX-box protein maturation"/>
    <property type="evidence" value="ECO:0007669"/>
    <property type="project" value="UniProtKB-ARBA"/>
</dbReference>
<feature type="transmembrane region" description="Helical" evidence="1">
    <location>
        <begin position="21"/>
        <end position="39"/>
    </location>
</feature>
<keyword evidence="1" id="KW-1133">Transmembrane helix</keyword>
<dbReference type="RefSeq" id="WP_155613316.1">
    <property type="nucleotide sequence ID" value="NZ_WNZW01000017.1"/>
</dbReference>
<feature type="transmembrane region" description="Helical" evidence="1">
    <location>
        <begin position="93"/>
        <end position="112"/>
    </location>
</feature>
<sequence>MKKWMNREFEKDVHYSKGLTVVFLGWASMVIGLFTATLIGQQIEQAGGPIWVSQITRGLVVSIIVVSLVFWIQRRYRIQLRLIPLSRVGMFHLVGGAVLPLLLVVCGFIAASQLNWIDIVEWHFSFQLFFSIFVNVCFAFLYEALPEELTMRGLVYSGLRAKLPAFLAYVGQLLLFVSVPVTVNLLQQLVGMEPGVVINTDYVILLLAFGTVLQLLRSVTDSLWASIGFHLGYLEISRFMVAQNDLRLFTYSERYEGTGNLFILFTMVNLGGIFAVGALYLWQRARRKKAEP</sequence>
<evidence type="ECO:0000256" key="1">
    <source>
        <dbReference type="SAM" id="Phobius"/>
    </source>
</evidence>
<dbReference type="InterPro" id="IPR003675">
    <property type="entry name" value="Rce1/LyrA-like_dom"/>
</dbReference>
<name>A0A7X3CR98_9BACL</name>
<dbReference type="GO" id="GO:0006508">
    <property type="term" value="P:proteolysis"/>
    <property type="evidence" value="ECO:0007669"/>
    <property type="project" value="UniProtKB-KW"/>
</dbReference>
<dbReference type="GO" id="GO:0004175">
    <property type="term" value="F:endopeptidase activity"/>
    <property type="evidence" value="ECO:0007669"/>
    <property type="project" value="UniProtKB-ARBA"/>
</dbReference>